<dbReference type="InterPro" id="IPR004680">
    <property type="entry name" value="Cit_transptr-like_dom"/>
</dbReference>
<keyword evidence="3" id="KW-0813">Transport</keyword>
<dbReference type="RefSeq" id="WP_072867451.1">
    <property type="nucleotide sequence ID" value="NZ_FQZM01000008.1"/>
</dbReference>
<dbReference type="InterPro" id="IPR000802">
    <property type="entry name" value="Arsenical_pump_ArsB"/>
</dbReference>
<keyword evidence="7 8" id="KW-0472">Membrane</keyword>
<dbReference type="Proteomes" id="UP000184529">
    <property type="component" value="Unassembled WGS sequence"/>
</dbReference>
<keyword evidence="5 8" id="KW-0812">Transmembrane</keyword>
<evidence type="ECO:0000256" key="1">
    <source>
        <dbReference type="ARBA" id="ARBA00004651"/>
    </source>
</evidence>
<dbReference type="OrthoDB" id="9765532at2"/>
<dbReference type="AlphaFoldDB" id="A0A1M6CWB1"/>
<name>A0A1M6CWB1_9FIRM</name>
<dbReference type="GO" id="GO:0005886">
    <property type="term" value="C:plasma membrane"/>
    <property type="evidence" value="ECO:0007669"/>
    <property type="project" value="UniProtKB-SubCell"/>
</dbReference>
<feature type="transmembrane region" description="Helical" evidence="8">
    <location>
        <begin position="360"/>
        <end position="387"/>
    </location>
</feature>
<evidence type="ECO:0000259" key="9">
    <source>
        <dbReference type="Pfam" id="PF03600"/>
    </source>
</evidence>
<sequence length="465" mass="49980">MSSEFQVIFATAVFLITYAVIVSEKIHRSVAALAGAALVVLSGIIHPEEATEAIDFNTIGLLVGMMVIVGITRQTGVFEYLAIKAARQAKGEPLRIMAALSLVTAVLSSFLDNVTTVLLIVPVTFAIASQLCISPVPFLIAEILASNIGGTATLIGDPPNIMIGSKTGLGFMDFIINLTPVIVVIYVLTIFALRLIYRRQLVARPDLQAAIMNLDERDEIKDPVLLKKCLFVLFLTIGGFVLHQYVHLESSVIALSGASLLLLLSREDPEHALHAVEWPVIFFFVGLFVVVGALEKVGVIEAVARFSLDVTGGHLVPAAMLILWLSAIASAFVDNIPFVATMIPLIQDMGRLGHLGDLNLLWWSLSLGACLGGNGTIIGASANVVVIGMAEKRGQPITFIGFFKIAFPLMIMSIVVSTVYLLVWHHYPGIPSMVGTLAVGLILAALLGLLQRQEARRSRETASHD</sequence>
<feature type="transmembrane region" description="Helical" evidence="8">
    <location>
        <begin position="6"/>
        <end position="23"/>
    </location>
</feature>
<feature type="transmembrane region" description="Helical" evidence="8">
    <location>
        <begin position="429"/>
        <end position="450"/>
    </location>
</feature>
<evidence type="ECO:0000256" key="4">
    <source>
        <dbReference type="ARBA" id="ARBA00022475"/>
    </source>
</evidence>
<comment type="subcellular location">
    <subcellularLocation>
        <location evidence="1">Cell membrane</location>
        <topology evidence="1">Multi-pass membrane protein</topology>
    </subcellularLocation>
</comment>
<dbReference type="PANTHER" id="PTHR43568">
    <property type="entry name" value="P PROTEIN"/>
    <property type="match status" value="1"/>
</dbReference>
<evidence type="ECO:0000256" key="2">
    <source>
        <dbReference type="ARBA" id="ARBA00009843"/>
    </source>
</evidence>
<dbReference type="InterPro" id="IPR051475">
    <property type="entry name" value="Diverse_Ion_Transporter"/>
</dbReference>
<feature type="transmembrane region" description="Helical" evidence="8">
    <location>
        <begin position="272"/>
        <end position="294"/>
    </location>
</feature>
<evidence type="ECO:0000256" key="7">
    <source>
        <dbReference type="ARBA" id="ARBA00023136"/>
    </source>
</evidence>
<evidence type="ECO:0000256" key="6">
    <source>
        <dbReference type="ARBA" id="ARBA00022989"/>
    </source>
</evidence>
<feature type="domain" description="Citrate transporter-like" evidence="9">
    <location>
        <begin position="18"/>
        <end position="368"/>
    </location>
</feature>
<dbReference type="Pfam" id="PF03600">
    <property type="entry name" value="CitMHS"/>
    <property type="match status" value="1"/>
</dbReference>
<keyword evidence="11" id="KW-1185">Reference proteome</keyword>
<dbReference type="EMBL" id="FQZM01000008">
    <property type="protein sequence ID" value="SHI65131.1"/>
    <property type="molecule type" value="Genomic_DNA"/>
</dbReference>
<gene>
    <name evidence="10" type="ORF">SAMN02745219_00777</name>
</gene>
<dbReference type="PRINTS" id="PR00758">
    <property type="entry name" value="ARSENICPUMP"/>
</dbReference>
<evidence type="ECO:0000313" key="10">
    <source>
        <dbReference type="EMBL" id="SHI65131.1"/>
    </source>
</evidence>
<protein>
    <submittedName>
        <fullName evidence="10">Possible tyrosine transporter P-protein (TC 2.A.45.2.1)</fullName>
    </submittedName>
</protein>
<keyword evidence="6 8" id="KW-1133">Transmembrane helix</keyword>
<organism evidence="10 11">
    <name type="scientific">Desulfofundulus thermosubterraneus DSM 16057</name>
    <dbReference type="NCBI Taxonomy" id="1121432"/>
    <lineage>
        <taxon>Bacteria</taxon>
        <taxon>Bacillati</taxon>
        <taxon>Bacillota</taxon>
        <taxon>Clostridia</taxon>
        <taxon>Eubacteriales</taxon>
        <taxon>Peptococcaceae</taxon>
        <taxon>Desulfofundulus</taxon>
    </lineage>
</organism>
<evidence type="ECO:0000256" key="3">
    <source>
        <dbReference type="ARBA" id="ARBA00022448"/>
    </source>
</evidence>
<feature type="transmembrane region" description="Helical" evidence="8">
    <location>
        <begin position="174"/>
        <end position="197"/>
    </location>
</feature>
<accession>A0A1M6CWB1</accession>
<comment type="similarity">
    <text evidence="2">Belongs to the CitM (TC 2.A.11) transporter family.</text>
</comment>
<dbReference type="CDD" id="cd01116">
    <property type="entry name" value="P_permease"/>
    <property type="match status" value="1"/>
</dbReference>
<feature type="transmembrane region" description="Helical" evidence="8">
    <location>
        <begin position="59"/>
        <end position="82"/>
    </location>
</feature>
<proteinExistence type="inferred from homology"/>
<evidence type="ECO:0000313" key="11">
    <source>
        <dbReference type="Proteomes" id="UP000184529"/>
    </source>
</evidence>
<feature type="transmembrane region" description="Helical" evidence="8">
    <location>
        <begin position="315"/>
        <end position="340"/>
    </location>
</feature>
<evidence type="ECO:0000256" key="8">
    <source>
        <dbReference type="SAM" id="Phobius"/>
    </source>
</evidence>
<feature type="transmembrane region" description="Helical" evidence="8">
    <location>
        <begin position="30"/>
        <end position="47"/>
    </location>
</feature>
<feature type="transmembrane region" description="Helical" evidence="8">
    <location>
        <begin position="229"/>
        <end position="246"/>
    </location>
</feature>
<dbReference type="PANTHER" id="PTHR43568:SF1">
    <property type="entry name" value="P PROTEIN"/>
    <property type="match status" value="1"/>
</dbReference>
<keyword evidence="4" id="KW-1003">Cell membrane</keyword>
<evidence type="ECO:0000256" key="5">
    <source>
        <dbReference type="ARBA" id="ARBA00022692"/>
    </source>
</evidence>
<reference evidence="11" key="1">
    <citation type="submission" date="2016-11" db="EMBL/GenBank/DDBJ databases">
        <authorList>
            <person name="Varghese N."/>
            <person name="Submissions S."/>
        </authorList>
    </citation>
    <scope>NUCLEOTIDE SEQUENCE [LARGE SCALE GENOMIC DNA]</scope>
    <source>
        <strain evidence="11">DSM 16057</strain>
    </source>
</reference>
<feature type="transmembrane region" description="Helical" evidence="8">
    <location>
        <begin position="94"/>
        <end position="111"/>
    </location>
</feature>
<dbReference type="GO" id="GO:0015105">
    <property type="term" value="F:arsenite transmembrane transporter activity"/>
    <property type="evidence" value="ECO:0007669"/>
    <property type="project" value="InterPro"/>
</dbReference>
<feature type="transmembrane region" description="Helical" evidence="8">
    <location>
        <begin position="399"/>
        <end position="423"/>
    </location>
</feature>